<reference evidence="2" key="1">
    <citation type="journal article" date="2019" name="Curr. Biol.">
        <title>Genome Sequence of Striga asiatica Provides Insight into the Evolution of Plant Parasitism.</title>
        <authorList>
            <person name="Yoshida S."/>
            <person name="Kim S."/>
            <person name="Wafula E.K."/>
            <person name="Tanskanen J."/>
            <person name="Kim Y.M."/>
            <person name="Honaas L."/>
            <person name="Yang Z."/>
            <person name="Spallek T."/>
            <person name="Conn C.E."/>
            <person name="Ichihashi Y."/>
            <person name="Cheong K."/>
            <person name="Cui S."/>
            <person name="Der J.P."/>
            <person name="Gundlach H."/>
            <person name="Jiao Y."/>
            <person name="Hori C."/>
            <person name="Ishida J.K."/>
            <person name="Kasahara H."/>
            <person name="Kiba T."/>
            <person name="Kim M.S."/>
            <person name="Koo N."/>
            <person name="Laohavisit A."/>
            <person name="Lee Y.H."/>
            <person name="Lumba S."/>
            <person name="McCourt P."/>
            <person name="Mortimer J.C."/>
            <person name="Mutuku J.M."/>
            <person name="Nomura T."/>
            <person name="Sasaki-Sekimoto Y."/>
            <person name="Seto Y."/>
            <person name="Wang Y."/>
            <person name="Wakatake T."/>
            <person name="Sakakibara H."/>
            <person name="Demura T."/>
            <person name="Yamaguchi S."/>
            <person name="Yoneyama K."/>
            <person name="Manabe R.I."/>
            <person name="Nelson D.C."/>
            <person name="Schulman A.H."/>
            <person name="Timko M.P."/>
            <person name="dePamphilis C.W."/>
            <person name="Choi D."/>
            <person name="Shirasu K."/>
        </authorList>
    </citation>
    <scope>NUCLEOTIDE SEQUENCE [LARGE SCALE GENOMIC DNA]</scope>
    <source>
        <strain evidence="2">cv. UVA1</strain>
    </source>
</reference>
<protein>
    <submittedName>
        <fullName evidence="1">Hydroxamate-type ferrichrome siderophore peptidesynthetase</fullName>
    </submittedName>
</protein>
<accession>A0A5A7PIM5</accession>
<keyword evidence="2" id="KW-1185">Reference proteome</keyword>
<dbReference type="EMBL" id="BKCP01004627">
    <property type="protein sequence ID" value="GER32725.1"/>
    <property type="molecule type" value="Genomic_DNA"/>
</dbReference>
<name>A0A5A7PIM5_STRAF</name>
<proteinExistence type="predicted"/>
<sequence length="203" mass="22802">MKPNVKHEKPIIPILPLHFFPTNSLARTNALVPIVDRPNPLKNRNPAYIQTFVEIAVRPPDTDMIKEERINVFLRPMFESAKVASTSPPTRHPNRKEDEGKPLMKGLAHWRDHSDTVDTCTGESQDSDDDEFLGSLHNNSTLLHLGSLSVKTAIKVCCASKNHAIETKMVWRNCLHPKPPKYCSIVSSRVRGWWCTCTSSGGV</sequence>
<dbReference type="Proteomes" id="UP000325081">
    <property type="component" value="Unassembled WGS sequence"/>
</dbReference>
<gene>
    <name evidence="1" type="ORF">STAS_08809</name>
</gene>
<organism evidence="1 2">
    <name type="scientific">Striga asiatica</name>
    <name type="common">Asiatic witchweed</name>
    <name type="synonym">Buchnera asiatica</name>
    <dbReference type="NCBI Taxonomy" id="4170"/>
    <lineage>
        <taxon>Eukaryota</taxon>
        <taxon>Viridiplantae</taxon>
        <taxon>Streptophyta</taxon>
        <taxon>Embryophyta</taxon>
        <taxon>Tracheophyta</taxon>
        <taxon>Spermatophyta</taxon>
        <taxon>Magnoliopsida</taxon>
        <taxon>eudicotyledons</taxon>
        <taxon>Gunneridae</taxon>
        <taxon>Pentapetalae</taxon>
        <taxon>asterids</taxon>
        <taxon>lamiids</taxon>
        <taxon>Lamiales</taxon>
        <taxon>Orobanchaceae</taxon>
        <taxon>Buchnereae</taxon>
        <taxon>Striga</taxon>
    </lineage>
</organism>
<evidence type="ECO:0000313" key="1">
    <source>
        <dbReference type="EMBL" id="GER32725.1"/>
    </source>
</evidence>
<evidence type="ECO:0000313" key="2">
    <source>
        <dbReference type="Proteomes" id="UP000325081"/>
    </source>
</evidence>
<comment type="caution">
    <text evidence="1">The sequence shown here is derived from an EMBL/GenBank/DDBJ whole genome shotgun (WGS) entry which is preliminary data.</text>
</comment>
<dbReference type="AlphaFoldDB" id="A0A5A7PIM5"/>